<gene>
    <name evidence="3" type="ORF">FPAR1323_LOCUS13151</name>
</gene>
<accession>A0A7S2CSI7</accession>
<evidence type="ECO:0000256" key="1">
    <source>
        <dbReference type="SAM" id="MobiDB-lite"/>
    </source>
</evidence>
<protein>
    <submittedName>
        <fullName evidence="3">Uncharacterized protein</fullName>
    </submittedName>
</protein>
<feature type="compositionally biased region" description="Acidic residues" evidence="1">
    <location>
        <begin position="189"/>
        <end position="204"/>
    </location>
</feature>
<feature type="compositionally biased region" description="Low complexity" evidence="1">
    <location>
        <begin position="176"/>
        <end position="188"/>
    </location>
</feature>
<feature type="signal peptide" evidence="2">
    <location>
        <begin position="1"/>
        <end position="19"/>
    </location>
</feature>
<organism evidence="3">
    <name type="scientific">Florenciella parvula</name>
    <dbReference type="NCBI Taxonomy" id="236787"/>
    <lineage>
        <taxon>Eukaryota</taxon>
        <taxon>Sar</taxon>
        <taxon>Stramenopiles</taxon>
        <taxon>Ochrophyta</taxon>
        <taxon>Dictyochophyceae</taxon>
        <taxon>Florenciellales</taxon>
        <taxon>Florenciella</taxon>
    </lineage>
</organism>
<feature type="chain" id="PRO_5030799471" evidence="2">
    <location>
        <begin position="20"/>
        <end position="204"/>
    </location>
</feature>
<keyword evidence="2" id="KW-0732">Signal</keyword>
<reference evidence="3" key="1">
    <citation type="submission" date="2021-01" db="EMBL/GenBank/DDBJ databases">
        <authorList>
            <person name="Corre E."/>
            <person name="Pelletier E."/>
            <person name="Niang G."/>
            <person name="Scheremetjew M."/>
            <person name="Finn R."/>
            <person name="Kale V."/>
            <person name="Holt S."/>
            <person name="Cochrane G."/>
            <person name="Meng A."/>
            <person name="Brown T."/>
            <person name="Cohen L."/>
        </authorList>
    </citation>
    <scope>NUCLEOTIDE SEQUENCE</scope>
    <source>
        <strain evidence="3">RCC1693</strain>
    </source>
</reference>
<evidence type="ECO:0000256" key="2">
    <source>
        <dbReference type="SAM" id="SignalP"/>
    </source>
</evidence>
<name>A0A7S2CSI7_9STRA</name>
<feature type="region of interest" description="Disordered" evidence="1">
    <location>
        <begin position="176"/>
        <end position="204"/>
    </location>
</feature>
<evidence type="ECO:0000313" key="3">
    <source>
        <dbReference type="EMBL" id="CAD9434372.1"/>
    </source>
</evidence>
<dbReference type="EMBL" id="HBGT01025336">
    <property type="protein sequence ID" value="CAD9434372.1"/>
    <property type="molecule type" value="Transcribed_RNA"/>
</dbReference>
<proteinExistence type="predicted"/>
<sequence>MAGLKIIIALMALVGGASAFSPFSRSMPTMSMATEKAGMRRKEWTRALDRATKENFAEVAYGAKSEAFVSAAGSSMFPKLKSKIKQRAKQLGVEPKADFCKQPWKGKPLWLKAQAAEDLKKVVAGRDVEAIQAKLEEIEGLEDVEFKAPEGSDDHPLFAEAKAVIAEVEAAAEAAAAAAEAAAAPAEEAPAEEAAEEAPEEASE</sequence>
<dbReference type="AlphaFoldDB" id="A0A7S2CSI7"/>